<sequence>MKKHVAVRLKSYYHGDAGFQYNGATVVNSALEKRDPALKNIMEELHNQGLAFEVDKCKVFWFQIDDDKPAEFYTNFNEVELAFESEWYEAQKGRIRSMTGNQYYNACADIVKGFVLKDQSRLINYKVPTKAA</sequence>
<gene>
    <name evidence="1" type="ORF">G8770_01600</name>
</gene>
<organism evidence="1 2">
    <name type="scientific">Pseudomaricurvus hydrocarbonicus</name>
    <dbReference type="NCBI Taxonomy" id="1470433"/>
    <lineage>
        <taxon>Bacteria</taxon>
        <taxon>Pseudomonadati</taxon>
        <taxon>Pseudomonadota</taxon>
        <taxon>Gammaproteobacteria</taxon>
        <taxon>Cellvibrionales</taxon>
        <taxon>Cellvibrionaceae</taxon>
        <taxon>Pseudomaricurvus</taxon>
    </lineage>
</organism>
<protein>
    <submittedName>
        <fullName evidence="1">Uncharacterized protein</fullName>
    </submittedName>
</protein>
<keyword evidence="2" id="KW-1185">Reference proteome</keyword>
<proteinExistence type="predicted"/>
<dbReference type="RefSeq" id="WP_167181071.1">
    <property type="nucleotide sequence ID" value="NZ_JAAONZ010000001.1"/>
</dbReference>
<dbReference type="EMBL" id="JAAONZ010000001">
    <property type="protein sequence ID" value="NHO64239.1"/>
    <property type="molecule type" value="Genomic_DNA"/>
</dbReference>
<name>A0A9E5MIZ0_9GAMM</name>
<comment type="caution">
    <text evidence="1">The sequence shown here is derived from an EMBL/GenBank/DDBJ whole genome shotgun (WGS) entry which is preliminary data.</text>
</comment>
<dbReference type="AlphaFoldDB" id="A0A9E5MIZ0"/>
<reference evidence="1" key="1">
    <citation type="submission" date="2020-03" db="EMBL/GenBank/DDBJ databases">
        <authorList>
            <person name="Guo F."/>
        </authorList>
    </citation>
    <scope>NUCLEOTIDE SEQUENCE</scope>
    <source>
        <strain evidence="1">JCM 30134</strain>
    </source>
</reference>
<accession>A0A9E5MIZ0</accession>
<dbReference type="Proteomes" id="UP000787472">
    <property type="component" value="Unassembled WGS sequence"/>
</dbReference>
<evidence type="ECO:0000313" key="1">
    <source>
        <dbReference type="EMBL" id="NHO64239.1"/>
    </source>
</evidence>
<evidence type="ECO:0000313" key="2">
    <source>
        <dbReference type="Proteomes" id="UP000787472"/>
    </source>
</evidence>